<dbReference type="InterPro" id="IPR009057">
    <property type="entry name" value="Homeodomain-like_sf"/>
</dbReference>
<keyword evidence="4" id="KW-0812">Transmembrane</keyword>
<dbReference type="RefSeq" id="WP_089381842.1">
    <property type="nucleotide sequence ID" value="NZ_FZNT01000006.1"/>
</dbReference>
<dbReference type="SMART" id="SM00342">
    <property type="entry name" value="HTH_ARAC"/>
    <property type="match status" value="1"/>
</dbReference>
<dbReference type="PANTHER" id="PTHR43280:SF2">
    <property type="entry name" value="HTH-TYPE TRANSCRIPTIONAL REGULATOR EXSA"/>
    <property type="match status" value="1"/>
</dbReference>
<reference evidence="6 7" key="1">
    <citation type="submission" date="2017-06" db="EMBL/GenBank/DDBJ databases">
        <authorList>
            <person name="Kim H.J."/>
            <person name="Triplett B.A."/>
        </authorList>
    </citation>
    <scope>NUCLEOTIDE SEQUENCE [LARGE SCALE GENOMIC DNA]</scope>
    <source>
        <strain evidence="6 7">DSM 29150</strain>
    </source>
</reference>
<dbReference type="OrthoDB" id="1420897at2"/>
<keyword evidence="4" id="KW-0472">Membrane</keyword>
<dbReference type="InterPro" id="IPR018060">
    <property type="entry name" value="HTH_AraC"/>
</dbReference>
<evidence type="ECO:0000256" key="4">
    <source>
        <dbReference type="SAM" id="Phobius"/>
    </source>
</evidence>
<name>A0A238XJ04_9FLAO</name>
<evidence type="ECO:0000313" key="7">
    <source>
        <dbReference type="Proteomes" id="UP000198384"/>
    </source>
</evidence>
<dbReference type="Pfam" id="PF12833">
    <property type="entry name" value="HTH_18"/>
    <property type="match status" value="1"/>
</dbReference>
<sequence>MIKIVALLSTLFINLYGAIFLFATSSKKFKNRFFLGLFFFNSFLLFVGHFLSFNEYWITFRYFDFIFLSALLAFYPLYYIYIYSAFNFNIVATKKSYHFIPPILVALLMFIMVLSTSWENYEMYMNNNLYGTEITTKEALWLSYMYKGSRFFHLGQILFYNYLTIRFLIIAKNKMQNFYSNLDKFQLQYFYIVTISFIVLMSIPGFYVTVIGRTPLDENGLQLLFMCSLFTLLFIILAIVGLRQIPAEINLSNNIETTKDATIHLKELNTIEAELLTYFKNDKPWLDPQLNILQVAKHIGTNRSYVSNIINEQIGCNFNQFVNSYRINEAKLLLKKSPKLSIAEISELSGFGSVNSFIRIFKASEHKTPALFKKLNS</sequence>
<evidence type="ECO:0000256" key="1">
    <source>
        <dbReference type="ARBA" id="ARBA00023015"/>
    </source>
</evidence>
<feature type="transmembrane region" description="Helical" evidence="4">
    <location>
        <begin position="65"/>
        <end position="86"/>
    </location>
</feature>
<dbReference type="Proteomes" id="UP000198384">
    <property type="component" value="Unassembled WGS sequence"/>
</dbReference>
<keyword evidence="2" id="KW-0238">DNA-binding</keyword>
<dbReference type="PROSITE" id="PS01124">
    <property type="entry name" value="HTH_ARAC_FAMILY_2"/>
    <property type="match status" value="1"/>
</dbReference>
<feature type="transmembrane region" description="Helical" evidence="4">
    <location>
        <begin position="189"/>
        <end position="211"/>
    </location>
</feature>
<dbReference type="AlphaFoldDB" id="A0A238XJ04"/>
<feature type="transmembrane region" description="Helical" evidence="4">
    <location>
        <begin position="98"/>
        <end position="118"/>
    </location>
</feature>
<accession>A0A238XJ04</accession>
<proteinExistence type="predicted"/>
<organism evidence="6 7">
    <name type="scientific">Lutibacter agarilyticus</name>
    <dbReference type="NCBI Taxonomy" id="1109740"/>
    <lineage>
        <taxon>Bacteria</taxon>
        <taxon>Pseudomonadati</taxon>
        <taxon>Bacteroidota</taxon>
        <taxon>Flavobacteriia</taxon>
        <taxon>Flavobacteriales</taxon>
        <taxon>Flavobacteriaceae</taxon>
        <taxon>Lutibacter</taxon>
    </lineage>
</organism>
<dbReference type="Gene3D" id="1.10.10.60">
    <property type="entry name" value="Homeodomain-like"/>
    <property type="match status" value="2"/>
</dbReference>
<keyword evidence="3" id="KW-0804">Transcription</keyword>
<dbReference type="SUPFAM" id="SSF46689">
    <property type="entry name" value="Homeodomain-like"/>
    <property type="match status" value="1"/>
</dbReference>
<keyword evidence="1" id="KW-0805">Transcription regulation</keyword>
<gene>
    <name evidence="6" type="ORF">SAMN06265371_10679</name>
</gene>
<evidence type="ECO:0000256" key="2">
    <source>
        <dbReference type="ARBA" id="ARBA00023125"/>
    </source>
</evidence>
<feature type="transmembrane region" description="Helical" evidence="4">
    <location>
        <begin position="6"/>
        <end position="24"/>
    </location>
</feature>
<dbReference type="EMBL" id="FZNT01000006">
    <property type="protein sequence ID" value="SNR58672.1"/>
    <property type="molecule type" value="Genomic_DNA"/>
</dbReference>
<keyword evidence="4" id="KW-1133">Transmembrane helix</keyword>
<evidence type="ECO:0000313" key="6">
    <source>
        <dbReference type="EMBL" id="SNR58672.1"/>
    </source>
</evidence>
<dbReference type="GO" id="GO:0043565">
    <property type="term" value="F:sequence-specific DNA binding"/>
    <property type="evidence" value="ECO:0007669"/>
    <property type="project" value="InterPro"/>
</dbReference>
<feature type="domain" description="HTH araC/xylS-type" evidence="5">
    <location>
        <begin position="273"/>
        <end position="375"/>
    </location>
</feature>
<evidence type="ECO:0000259" key="5">
    <source>
        <dbReference type="PROSITE" id="PS01124"/>
    </source>
</evidence>
<feature type="transmembrane region" description="Helical" evidence="4">
    <location>
        <begin position="223"/>
        <end position="242"/>
    </location>
</feature>
<feature type="transmembrane region" description="Helical" evidence="4">
    <location>
        <begin position="33"/>
        <end position="53"/>
    </location>
</feature>
<evidence type="ECO:0000256" key="3">
    <source>
        <dbReference type="ARBA" id="ARBA00023163"/>
    </source>
</evidence>
<dbReference type="PANTHER" id="PTHR43280">
    <property type="entry name" value="ARAC-FAMILY TRANSCRIPTIONAL REGULATOR"/>
    <property type="match status" value="1"/>
</dbReference>
<dbReference type="GO" id="GO:0003700">
    <property type="term" value="F:DNA-binding transcription factor activity"/>
    <property type="evidence" value="ECO:0007669"/>
    <property type="project" value="InterPro"/>
</dbReference>
<keyword evidence="7" id="KW-1185">Reference proteome</keyword>
<feature type="transmembrane region" description="Helical" evidence="4">
    <location>
        <begin position="151"/>
        <end position="169"/>
    </location>
</feature>
<protein>
    <submittedName>
        <fullName evidence="6">Helix-turn-helix domain-containing protein</fullName>
    </submittedName>
</protein>